<dbReference type="Proteomes" id="UP000704712">
    <property type="component" value="Unassembled WGS sequence"/>
</dbReference>
<organism evidence="1 2">
    <name type="scientific">Phytophthora infestans</name>
    <name type="common">Potato late blight agent</name>
    <name type="synonym">Botrytis infestans</name>
    <dbReference type="NCBI Taxonomy" id="4787"/>
    <lineage>
        <taxon>Eukaryota</taxon>
        <taxon>Sar</taxon>
        <taxon>Stramenopiles</taxon>
        <taxon>Oomycota</taxon>
        <taxon>Peronosporomycetes</taxon>
        <taxon>Peronosporales</taxon>
        <taxon>Peronosporaceae</taxon>
        <taxon>Phytophthora</taxon>
    </lineage>
</organism>
<evidence type="ECO:0000313" key="2">
    <source>
        <dbReference type="Proteomes" id="UP000704712"/>
    </source>
</evidence>
<reference evidence="1" key="1">
    <citation type="submission" date="2020-03" db="EMBL/GenBank/DDBJ databases">
        <title>Hybrid Assembly of Korean Phytophthora infestans isolates.</title>
        <authorList>
            <person name="Prokchorchik M."/>
            <person name="Lee Y."/>
            <person name="Seo J."/>
            <person name="Cho J.-H."/>
            <person name="Park Y.-E."/>
            <person name="Jang D.-C."/>
            <person name="Im J.-S."/>
            <person name="Choi J.-G."/>
            <person name="Park H.-J."/>
            <person name="Lee G.-B."/>
            <person name="Lee Y.-G."/>
            <person name="Hong S.-Y."/>
            <person name="Cho K."/>
            <person name="Sohn K.H."/>
        </authorList>
    </citation>
    <scope>NUCLEOTIDE SEQUENCE</scope>
    <source>
        <strain evidence="1">KR_2_A2</strain>
    </source>
</reference>
<protein>
    <submittedName>
        <fullName evidence="1">Uncharacterized protein</fullName>
    </submittedName>
</protein>
<name>A0A8S9UXE6_PHYIN</name>
<accession>A0A8S9UXE6</accession>
<comment type="caution">
    <text evidence="1">The sequence shown here is derived from an EMBL/GenBank/DDBJ whole genome shotgun (WGS) entry which is preliminary data.</text>
</comment>
<dbReference type="AlphaFoldDB" id="A0A8S9UXE6"/>
<gene>
    <name evidence="1" type="ORF">GN958_ATG07141</name>
</gene>
<sequence>MRPPMLSFVLCRGSPSTLQASFGRPQSFGRCRDPSSGSVNSRLFFCVEARYPRYRRLQATSVLCSLSGHEQRVRQQSSVLLCRGSLSTLQASSSDPSPLFVIGTRAAGMSTVVRSSVSRLAVHATGVFKRPQSFVRYRDPSGGSVNSRSFFCVEARCPRYRRLRATSVLCSFPPAVASALVRKYVRSLQLRLAPPIRKCEPLSDCSLGSTLLSFVSLAAIGHRIRPSPQVQATRRAATTSAPAPVLALFLLSLTSSYWPS</sequence>
<evidence type="ECO:0000313" key="1">
    <source>
        <dbReference type="EMBL" id="KAF4143669.1"/>
    </source>
</evidence>
<dbReference type="EMBL" id="JAACNO010000999">
    <property type="protein sequence ID" value="KAF4143669.1"/>
    <property type="molecule type" value="Genomic_DNA"/>
</dbReference>
<proteinExistence type="predicted"/>